<feature type="domain" description="Aminoacyl-tRNA synthetase class Ia" evidence="11">
    <location>
        <begin position="11"/>
        <end position="217"/>
    </location>
</feature>
<dbReference type="GO" id="GO:0002161">
    <property type="term" value="F:aminoacyl-tRNA deacylase activity"/>
    <property type="evidence" value="ECO:0007669"/>
    <property type="project" value="InterPro"/>
</dbReference>
<feature type="domain" description="Aminoacyl-tRNA synthetase class Ia" evidence="11">
    <location>
        <begin position="614"/>
        <end position="810"/>
    </location>
</feature>
<keyword evidence="3 9" id="KW-0436">Ligase</keyword>
<accession>A0A2H0RM73</accession>
<dbReference type="Pfam" id="PF00133">
    <property type="entry name" value="tRNA-synt_1"/>
    <property type="match status" value="2"/>
</dbReference>
<dbReference type="Pfam" id="PF13603">
    <property type="entry name" value="tRNA-synt_1_2"/>
    <property type="match status" value="1"/>
</dbReference>
<keyword evidence="4 9" id="KW-0547">Nucleotide-binding</keyword>
<dbReference type="PANTHER" id="PTHR43740">
    <property type="entry name" value="LEUCYL-TRNA SYNTHETASE"/>
    <property type="match status" value="1"/>
</dbReference>
<evidence type="ECO:0000313" key="14">
    <source>
        <dbReference type="EMBL" id="PIR47536.1"/>
    </source>
</evidence>
<dbReference type="InterPro" id="IPR025709">
    <property type="entry name" value="Leu_tRNA-synth_edit"/>
</dbReference>
<organism evidence="14 15">
    <name type="scientific">Candidatus Uhrbacteria bacterium CG10_big_fil_rev_8_21_14_0_10_50_16</name>
    <dbReference type="NCBI Taxonomy" id="1975039"/>
    <lineage>
        <taxon>Bacteria</taxon>
        <taxon>Candidatus Uhriibacteriota</taxon>
    </lineage>
</organism>
<comment type="catalytic activity">
    <reaction evidence="8 9">
        <text>tRNA(Leu) + L-leucine + ATP = L-leucyl-tRNA(Leu) + AMP + diphosphate</text>
        <dbReference type="Rhea" id="RHEA:11688"/>
        <dbReference type="Rhea" id="RHEA-COMP:9613"/>
        <dbReference type="Rhea" id="RHEA-COMP:9622"/>
        <dbReference type="ChEBI" id="CHEBI:30616"/>
        <dbReference type="ChEBI" id="CHEBI:33019"/>
        <dbReference type="ChEBI" id="CHEBI:57427"/>
        <dbReference type="ChEBI" id="CHEBI:78442"/>
        <dbReference type="ChEBI" id="CHEBI:78494"/>
        <dbReference type="ChEBI" id="CHEBI:456215"/>
        <dbReference type="EC" id="6.1.1.4"/>
    </reaction>
</comment>
<evidence type="ECO:0000256" key="2">
    <source>
        <dbReference type="ARBA" id="ARBA00022490"/>
    </source>
</evidence>
<dbReference type="InterPro" id="IPR010662">
    <property type="entry name" value="RBBP9/YdeN"/>
</dbReference>
<dbReference type="FunFam" id="3.40.50.620:FF:000056">
    <property type="entry name" value="Leucine--tRNA ligase"/>
    <property type="match status" value="1"/>
</dbReference>
<dbReference type="Pfam" id="PF08264">
    <property type="entry name" value="Anticodon_1"/>
    <property type="match status" value="1"/>
</dbReference>
<feature type="binding site" evidence="9">
    <location>
        <position position="787"/>
    </location>
    <ligand>
        <name>ATP</name>
        <dbReference type="ChEBI" id="CHEBI:30616"/>
    </ligand>
</feature>
<feature type="short sequence motif" description="'KMSKS' region" evidence="9">
    <location>
        <begin position="784"/>
        <end position="788"/>
    </location>
</feature>
<dbReference type="InterPro" id="IPR009080">
    <property type="entry name" value="tRNAsynth_Ia_anticodon-bd"/>
</dbReference>
<dbReference type="Pfam" id="PF06821">
    <property type="entry name" value="Ser_hydrolase"/>
    <property type="match status" value="1"/>
</dbReference>
<evidence type="ECO:0000259" key="11">
    <source>
        <dbReference type="Pfam" id="PF00133"/>
    </source>
</evidence>
<dbReference type="InterPro" id="IPR009008">
    <property type="entry name" value="Val/Leu/Ile-tRNA-synth_edit"/>
</dbReference>
<dbReference type="Gene3D" id="3.40.50.1820">
    <property type="entry name" value="alpha/beta hydrolase"/>
    <property type="match status" value="1"/>
</dbReference>
<keyword evidence="2 9" id="KW-0963">Cytoplasm</keyword>
<dbReference type="GO" id="GO:0004823">
    <property type="term" value="F:leucine-tRNA ligase activity"/>
    <property type="evidence" value="ECO:0007669"/>
    <property type="project" value="UniProtKB-UniRule"/>
</dbReference>
<evidence type="ECO:0000256" key="8">
    <source>
        <dbReference type="ARBA" id="ARBA00047469"/>
    </source>
</evidence>
<dbReference type="SUPFAM" id="SSF47323">
    <property type="entry name" value="Anticodon-binding domain of a subclass of class I aminoacyl-tRNA synthetases"/>
    <property type="match status" value="1"/>
</dbReference>
<dbReference type="GO" id="GO:0006429">
    <property type="term" value="P:leucyl-tRNA aminoacylation"/>
    <property type="evidence" value="ECO:0007669"/>
    <property type="project" value="UniProtKB-UniRule"/>
</dbReference>
<evidence type="ECO:0000256" key="5">
    <source>
        <dbReference type="ARBA" id="ARBA00022840"/>
    </source>
</evidence>
<dbReference type="PANTHER" id="PTHR43740:SF2">
    <property type="entry name" value="LEUCINE--TRNA LIGASE, MITOCHONDRIAL"/>
    <property type="match status" value="1"/>
</dbReference>
<comment type="similarity">
    <text evidence="1 9 10">Belongs to the class-I aminoacyl-tRNA synthetase family.</text>
</comment>
<dbReference type="PROSITE" id="PS00178">
    <property type="entry name" value="AA_TRNA_LIGASE_I"/>
    <property type="match status" value="1"/>
</dbReference>
<dbReference type="Gene3D" id="3.10.20.590">
    <property type="match status" value="1"/>
</dbReference>
<dbReference type="PRINTS" id="PR00985">
    <property type="entry name" value="TRNASYNTHLEU"/>
</dbReference>
<comment type="caution">
    <text evidence="14">The sequence shown here is derived from an EMBL/GenBank/DDBJ whole genome shotgun (WGS) entry which is preliminary data.</text>
</comment>
<dbReference type="EMBL" id="PCYM01000005">
    <property type="protein sequence ID" value="PIR47536.1"/>
    <property type="molecule type" value="Genomic_DNA"/>
</dbReference>
<dbReference type="HAMAP" id="MF_00049_B">
    <property type="entry name" value="Leu_tRNA_synth_B"/>
    <property type="match status" value="1"/>
</dbReference>
<dbReference type="EC" id="6.1.1.4" evidence="9"/>
<feature type="domain" description="Leucyl-tRNA synthetase editing" evidence="13">
    <location>
        <begin position="421"/>
        <end position="602"/>
    </location>
</feature>
<dbReference type="InterPro" id="IPR029058">
    <property type="entry name" value="AB_hydrolase_fold"/>
</dbReference>
<keyword evidence="7 9" id="KW-0030">Aminoacyl-tRNA synthetase</keyword>
<dbReference type="FunFam" id="1.10.730.10:FF:000002">
    <property type="entry name" value="Leucine--tRNA ligase"/>
    <property type="match status" value="1"/>
</dbReference>
<evidence type="ECO:0000259" key="12">
    <source>
        <dbReference type="Pfam" id="PF08264"/>
    </source>
</evidence>
<keyword evidence="6 9" id="KW-0648">Protein biosynthesis</keyword>
<comment type="subcellular location">
    <subcellularLocation>
        <location evidence="9">Cytoplasm</location>
    </subcellularLocation>
</comment>
<evidence type="ECO:0000259" key="13">
    <source>
        <dbReference type="Pfam" id="PF13603"/>
    </source>
</evidence>
<dbReference type="SUPFAM" id="SSF53474">
    <property type="entry name" value="alpha/beta-Hydrolases"/>
    <property type="match status" value="1"/>
</dbReference>
<reference evidence="14 15" key="1">
    <citation type="submission" date="2017-09" db="EMBL/GenBank/DDBJ databases">
        <title>Depth-based differentiation of microbial function through sediment-hosted aquifers and enrichment of novel symbionts in the deep terrestrial subsurface.</title>
        <authorList>
            <person name="Probst A.J."/>
            <person name="Ladd B."/>
            <person name="Jarett J.K."/>
            <person name="Geller-Mcgrath D.E."/>
            <person name="Sieber C.M."/>
            <person name="Emerson J.B."/>
            <person name="Anantharaman K."/>
            <person name="Thomas B.C."/>
            <person name="Malmstrom R."/>
            <person name="Stieglmeier M."/>
            <person name="Klingl A."/>
            <person name="Woyke T."/>
            <person name="Ryan C.M."/>
            <person name="Banfield J.F."/>
        </authorList>
    </citation>
    <scope>NUCLEOTIDE SEQUENCE [LARGE SCALE GENOMIC DNA]</scope>
    <source>
        <strain evidence="14">CG10_big_fil_rev_8_21_14_0_10_50_16</strain>
    </source>
</reference>
<dbReference type="InterPro" id="IPR002302">
    <property type="entry name" value="Leu-tRNA-ligase"/>
</dbReference>
<keyword evidence="5 9" id="KW-0067">ATP-binding</keyword>
<dbReference type="Gene3D" id="1.10.730.10">
    <property type="entry name" value="Isoleucyl-tRNA Synthetase, Domain 1"/>
    <property type="match status" value="1"/>
</dbReference>
<dbReference type="InterPro" id="IPR014729">
    <property type="entry name" value="Rossmann-like_a/b/a_fold"/>
</dbReference>
<feature type="domain" description="Methionyl/Valyl/Leucyl/Isoleucyl-tRNA synthetase anticodon-binding" evidence="12">
    <location>
        <begin position="854"/>
        <end position="963"/>
    </location>
</feature>
<comment type="caution">
    <text evidence="9">Lacks conserved residue(s) required for the propagation of feature annotation.</text>
</comment>
<dbReference type="Gene3D" id="3.40.50.620">
    <property type="entry name" value="HUPs"/>
    <property type="match status" value="2"/>
</dbReference>
<evidence type="ECO:0000313" key="15">
    <source>
        <dbReference type="Proteomes" id="UP000230084"/>
    </source>
</evidence>
<dbReference type="Proteomes" id="UP000230084">
    <property type="component" value="Unassembled WGS sequence"/>
</dbReference>
<name>A0A2H0RM73_9BACT</name>
<dbReference type="InterPro" id="IPR013155">
    <property type="entry name" value="M/V/L/I-tRNA-synth_anticd-bd"/>
</dbReference>
<dbReference type="AlphaFoldDB" id="A0A2H0RM73"/>
<evidence type="ECO:0000256" key="9">
    <source>
        <dbReference type="HAMAP-Rule" id="MF_00049"/>
    </source>
</evidence>
<dbReference type="SUPFAM" id="SSF50677">
    <property type="entry name" value="ValRS/IleRS/LeuRS editing domain"/>
    <property type="match status" value="1"/>
</dbReference>
<evidence type="ECO:0000256" key="6">
    <source>
        <dbReference type="ARBA" id="ARBA00022917"/>
    </source>
</evidence>
<gene>
    <name evidence="9" type="primary">leuS</name>
    <name evidence="14" type="ORF">COV06_02530</name>
</gene>
<dbReference type="SUPFAM" id="SSF52374">
    <property type="entry name" value="Nucleotidylyl transferase"/>
    <property type="match status" value="1"/>
</dbReference>
<dbReference type="FunFam" id="3.40.50.620:FF:000003">
    <property type="entry name" value="Leucine--tRNA ligase"/>
    <property type="match status" value="1"/>
</dbReference>
<evidence type="ECO:0000256" key="4">
    <source>
        <dbReference type="ARBA" id="ARBA00022741"/>
    </source>
</evidence>
<evidence type="ECO:0000256" key="1">
    <source>
        <dbReference type="ARBA" id="ARBA00005594"/>
    </source>
</evidence>
<evidence type="ECO:0000256" key="3">
    <source>
        <dbReference type="ARBA" id="ARBA00022598"/>
    </source>
</evidence>
<protein>
    <recommendedName>
        <fullName evidence="9">Leucine--tRNA ligase</fullName>
        <ecNumber evidence="9">6.1.1.4</ecNumber>
    </recommendedName>
    <alternativeName>
        <fullName evidence="9">Leucyl-tRNA synthetase</fullName>
        <shortName evidence="9">LeuRS</shortName>
    </alternativeName>
</protein>
<evidence type="ECO:0000256" key="10">
    <source>
        <dbReference type="RuleBase" id="RU363035"/>
    </source>
</evidence>
<dbReference type="InterPro" id="IPR002300">
    <property type="entry name" value="aa-tRNA-synth_Ia"/>
</dbReference>
<dbReference type="GO" id="GO:0005524">
    <property type="term" value="F:ATP binding"/>
    <property type="evidence" value="ECO:0007669"/>
    <property type="project" value="UniProtKB-UniRule"/>
</dbReference>
<evidence type="ECO:0000256" key="7">
    <source>
        <dbReference type="ARBA" id="ARBA00023146"/>
    </source>
</evidence>
<dbReference type="CDD" id="cd07958">
    <property type="entry name" value="Anticodon_Ia_Leu_BEm"/>
    <property type="match status" value="1"/>
</dbReference>
<dbReference type="InterPro" id="IPR001412">
    <property type="entry name" value="aa-tRNA-synth_I_CS"/>
</dbReference>
<sequence>MKYNHKDIDAKWQKRWMSEGVFTMDDASEKEKFYCLVEFPYPSGAGLHMGHPRSYTALDVLSRKRRMEGYNVLYPIGWDAFGLPTENYAIKTGRKPQEVTTENINTFRRQLQSLGISFDWSREVNTTDPAYYKWTQWMFLEFFKAGMAYKKAMAINWCVRCKIGLANEEVVNGVCERCGGEVEKRDKEQWMIAITRYADRLIDDLKTVDYLPKIAKQQEDWIGRSEGAEVTFALEGDVSEYNFLGLHAFCDDSTSAFWPWLQKELSTRGGTLTVLDLPNSSEPTIAKQVQYIRENYTFNEKTIILTHSLGGVAAMKLLPELDQSIKKLILIAPPTNPSRFMDKKPRPALDACCDWSFDYQAIKDKAGSIIVIADEQDHIVPLSQPKQLADQLHAEFFIFKSNTPHFNAVEEPVVLRSILPHVTVFTTRPDTLFGATYVVLAPEHPLIAELANRIQNKKDVEAYQQVTKEKTEIERGDATKEKTGVMLKGVQVIHPVTGEVLPVWVADYVLMSYGTGAIMAVPAHDVRDYQFAKTYGLPIHQVIEAPIVSVPSGIVHQTAGQLTEPIVVDVACYTGEGVCVNSDFLNGLEIEAAKAKMIEWLEKEGKGVRKINYRLRDWVFSRQRYWGEPIPLVHCDTCSPETDGWVAVPIEQLPVTLPDVEKYEPTDSGESPLATITDWVNTTCPECGGPATRETDTMPNWAGSSWYFLRYVDAHNPDAFADPQKLKRWMPVDWYNGGMEHTTLHLLYSRFWNKFLFDRGHVPTSEPYAKRTSHGLILAEDGTKMSKSKGNVVNPDELVEQFGADALRLLELFIGPFAEPAPYSHAGMVGTRRFLEKVMDLPGKVVETESEEVTRALHQLIQKVGEDIETQGYNTAVSALMIFVNAVGDGGGLTRQTLQAFACVLSPFAPHIAEEVWSQVGDGLAMQQPWPAFDAELAKDVVVTLGVQVNGKVRGQVTLAVDATEAQARAAAEADEHVQTYLQGKTVKKFVYVPGRIVSFVVV</sequence>
<proteinExistence type="inferred from homology"/>
<dbReference type="GO" id="GO:0005829">
    <property type="term" value="C:cytosol"/>
    <property type="evidence" value="ECO:0007669"/>
    <property type="project" value="TreeGrafter"/>
</dbReference>